<accession>A0ABX6TC64</accession>
<reference evidence="6 7" key="1">
    <citation type="submission" date="2020-08" db="EMBL/GenBank/DDBJ databases">
        <title>Genome sequence of Sphingomonas sediminicola KACC 15039T.</title>
        <authorList>
            <person name="Hyun D.-W."/>
            <person name="Bae J.-W."/>
        </authorList>
    </citation>
    <scope>NUCLEOTIDE SEQUENCE [LARGE SCALE GENOMIC DNA]</scope>
    <source>
        <strain evidence="6 7">KACC 15039</strain>
    </source>
</reference>
<gene>
    <name evidence="6" type="ORF">H9L14_07310</name>
</gene>
<organism evidence="6 7">
    <name type="scientific">Sphingomonas sediminicola</name>
    <dbReference type="NCBI Taxonomy" id="386874"/>
    <lineage>
        <taxon>Bacteria</taxon>
        <taxon>Pseudomonadati</taxon>
        <taxon>Pseudomonadota</taxon>
        <taxon>Alphaproteobacteria</taxon>
        <taxon>Sphingomonadales</taxon>
        <taxon>Sphingomonadaceae</taxon>
        <taxon>Sphingomonas</taxon>
    </lineage>
</organism>
<dbReference type="Pfam" id="PF03099">
    <property type="entry name" value="BPL_LplA_LipB"/>
    <property type="match status" value="1"/>
</dbReference>
<comment type="catalytic activity">
    <reaction evidence="4">
        <text>biotin + L-lysyl-[protein] + ATP = N(6)-biotinyl-L-lysyl-[protein] + AMP + diphosphate + H(+)</text>
        <dbReference type="Rhea" id="RHEA:11756"/>
        <dbReference type="Rhea" id="RHEA-COMP:9752"/>
        <dbReference type="Rhea" id="RHEA-COMP:10505"/>
        <dbReference type="ChEBI" id="CHEBI:15378"/>
        <dbReference type="ChEBI" id="CHEBI:29969"/>
        <dbReference type="ChEBI" id="CHEBI:30616"/>
        <dbReference type="ChEBI" id="CHEBI:33019"/>
        <dbReference type="ChEBI" id="CHEBI:57586"/>
        <dbReference type="ChEBI" id="CHEBI:83144"/>
        <dbReference type="ChEBI" id="CHEBI:456215"/>
        <dbReference type="EC" id="6.3.4.15"/>
    </reaction>
</comment>
<dbReference type="SUPFAM" id="SSF55681">
    <property type="entry name" value="Class II aaRS and biotin synthetases"/>
    <property type="match status" value="1"/>
</dbReference>
<dbReference type="Pfam" id="PF02237">
    <property type="entry name" value="BPL_C"/>
    <property type="match status" value="1"/>
</dbReference>
<name>A0ABX6TC64_9SPHN</name>
<dbReference type="GO" id="GO:0004077">
    <property type="term" value="F:biotin--[biotin carboxyl-carrier protein] ligase activity"/>
    <property type="evidence" value="ECO:0007669"/>
    <property type="project" value="UniProtKB-EC"/>
</dbReference>
<dbReference type="NCBIfam" id="TIGR00121">
    <property type="entry name" value="birA_ligase"/>
    <property type="match status" value="1"/>
</dbReference>
<dbReference type="InterPro" id="IPR003142">
    <property type="entry name" value="BPL_C"/>
</dbReference>
<evidence type="ECO:0000259" key="5">
    <source>
        <dbReference type="PROSITE" id="PS51733"/>
    </source>
</evidence>
<keyword evidence="2" id="KW-0092">Biotin</keyword>
<evidence type="ECO:0000313" key="6">
    <source>
        <dbReference type="EMBL" id="QNP46949.1"/>
    </source>
</evidence>
<dbReference type="PANTHER" id="PTHR12835:SF5">
    <property type="entry name" value="BIOTIN--PROTEIN LIGASE"/>
    <property type="match status" value="1"/>
</dbReference>
<evidence type="ECO:0000256" key="3">
    <source>
        <dbReference type="ARBA" id="ARBA00024227"/>
    </source>
</evidence>
<dbReference type="InterPro" id="IPR045864">
    <property type="entry name" value="aa-tRNA-synth_II/BPL/LPL"/>
</dbReference>
<dbReference type="EC" id="6.3.4.15" evidence="3"/>
<dbReference type="Gene3D" id="3.30.930.10">
    <property type="entry name" value="Bira Bifunctional Protein, Domain 2"/>
    <property type="match status" value="1"/>
</dbReference>
<dbReference type="InterPro" id="IPR004408">
    <property type="entry name" value="Biotin_CoA_COase_ligase"/>
</dbReference>
<evidence type="ECO:0000256" key="2">
    <source>
        <dbReference type="ARBA" id="ARBA00023267"/>
    </source>
</evidence>
<dbReference type="EMBL" id="CP060782">
    <property type="protein sequence ID" value="QNP46949.1"/>
    <property type="molecule type" value="Genomic_DNA"/>
</dbReference>
<dbReference type="InterPro" id="IPR004143">
    <property type="entry name" value="BPL_LPL_catalytic"/>
</dbReference>
<dbReference type="Gene3D" id="2.30.30.100">
    <property type="match status" value="1"/>
</dbReference>
<dbReference type="Proteomes" id="UP000516105">
    <property type="component" value="Chromosome"/>
</dbReference>
<feature type="domain" description="BPL/LPL catalytic" evidence="5">
    <location>
        <begin position="1"/>
        <end position="166"/>
    </location>
</feature>
<protein>
    <recommendedName>
        <fullName evidence="3">biotin--[biotin carboxyl-carrier protein] ligase</fullName>
        <ecNumber evidence="3">6.3.4.15</ecNumber>
    </recommendedName>
</protein>
<dbReference type="PANTHER" id="PTHR12835">
    <property type="entry name" value="BIOTIN PROTEIN LIGASE"/>
    <property type="match status" value="1"/>
</dbReference>
<evidence type="ECO:0000256" key="1">
    <source>
        <dbReference type="ARBA" id="ARBA00022598"/>
    </source>
</evidence>
<evidence type="ECO:0000256" key="4">
    <source>
        <dbReference type="ARBA" id="ARBA00047846"/>
    </source>
</evidence>
<sequence length="225" mass="23781">MRIVERTGSTNADLLNDGNAIEGDWLVAMTQDAGRGRQRREWVSEAGNFFGSTLVVLGAADPAPQSLSLAAGLALIEAVAVAVPSQPLMLKWPNDLMLGHSKLAGILLERNGDRVVVGFGVNLSSAPKLEGRDAAALNGALLPQAFAPLLAGSFARMLSLWRSSTPEAFAQAWLVRAHPVGTHLTVHSSADEKVTGTFDGIDPDGALRLRRDGEVDVIRAGDVEL</sequence>
<evidence type="ECO:0000313" key="7">
    <source>
        <dbReference type="Proteomes" id="UP000516105"/>
    </source>
</evidence>
<keyword evidence="7" id="KW-1185">Reference proteome</keyword>
<dbReference type="PROSITE" id="PS51733">
    <property type="entry name" value="BPL_LPL_CATALYTIC"/>
    <property type="match status" value="1"/>
</dbReference>
<proteinExistence type="predicted"/>
<keyword evidence="1 6" id="KW-0436">Ligase</keyword>